<dbReference type="SUPFAM" id="SSF51735">
    <property type="entry name" value="NAD(P)-binding Rossmann-fold domains"/>
    <property type="match status" value="1"/>
</dbReference>
<dbReference type="InterPro" id="IPR036291">
    <property type="entry name" value="NAD(P)-bd_dom_sf"/>
</dbReference>
<evidence type="ECO:0000256" key="1">
    <source>
        <dbReference type="ARBA" id="ARBA00006484"/>
    </source>
</evidence>
<dbReference type="PROSITE" id="PS00061">
    <property type="entry name" value="ADH_SHORT"/>
    <property type="match status" value="1"/>
</dbReference>
<keyword evidence="2" id="KW-0560">Oxidoreductase</keyword>
<dbReference type="InterPro" id="IPR020904">
    <property type="entry name" value="Sc_DH/Rdtase_CS"/>
</dbReference>
<reference evidence="3 4" key="1">
    <citation type="journal article" date="2018" name="Genome Announc.">
        <title>Draft Genome Sequence of "Candidatus Phycosocius bacilliformis," an Alphaproteobacterial Ectosymbiont of the Hydrocarbon-Producing Green Alga Botryococcus braunii.</title>
        <authorList>
            <person name="Tanabe Y."/>
            <person name="Yamaguchi H."/>
            <person name="Watanabe M.M."/>
        </authorList>
    </citation>
    <scope>NUCLEOTIDE SEQUENCE [LARGE SCALE GENOMIC DNA]</scope>
    <source>
        <strain evidence="3 4">BOTRYCO-2</strain>
    </source>
</reference>
<gene>
    <name evidence="3" type="primary">yciK</name>
    <name evidence="3" type="ORF">PbB2_00999</name>
</gene>
<evidence type="ECO:0000313" key="3">
    <source>
        <dbReference type="EMBL" id="GBF57334.1"/>
    </source>
</evidence>
<comment type="similarity">
    <text evidence="1">Belongs to the short-chain dehydrogenases/reductases (SDR) family.</text>
</comment>
<dbReference type="GO" id="GO:0016491">
    <property type="term" value="F:oxidoreductase activity"/>
    <property type="evidence" value="ECO:0007669"/>
    <property type="project" value="UniProtKB-KW"/>
</dbReference>
<dbReference type="AlphaFoldDB" id="A0A2P2E8H4"/>
<dbReference type="PANTHER" id="PTHR44196">
    <property type="entry name" value="DEHYDROGENASE/REDUCTASE SDR FAMILY MEMBER 7B"/>
    <property type="match status" value="1"/>
</dbReference>
<dbReference type="Pfam" id="PF00106">
    <property type="entry name" value="adh_short"/>
    <property type="match status" value="1"/>
</dbReference>
<dbReference type="RefSeq" id="WP_238164858.1">
    <property type="nucleotide sequence ID" value="NZ_BFBR01000002.1"/>
</dbReference>
<dbReference type="PANTHER" id="PTHR44196:SF4">
    <property type="entry name" value="SHORT CHAIN DEHYDROGENASE"/>
    <property type="match status" value="1"/>
</dbReference>
<keyword evidence="4" id="KW-1185">Reference proteome</keyword>
<sequence length="251" mass="26772">MSESKIVLVTGASRGIGRAAALACARAGMQVIATGRAQKALEDLDDDIRKAGGLPATLVPMDLTDFDAIDRLGGALYQRYGRLDGLIHAAAHLGDLTPVAHVTPRVGEQLIQTNLTASWRLMRSMEPLLIQSPAGRAIFFTSGVVANPRANWGLYAATKAGVEALAKCWADEIEFKKVVVTILNPGPVATAMRKNAFPGEDPATLPQPEHLSSLILDLMGDGPHQTGQTIHFRQTEHFKAWQAAHGPEASA</sequence>
<dbReference type="GO" id="GO:0016020">
    <property type="term" value="C:membrane"/>
    <property type="evidence" value="ECO:0007669"/>
    <property type="project" value="TreeGrafter"/>
</dbReference>
<dbReference type="PRINTS" id="PR00081">
    <property type="entry name" value="GDHRDH"/>
</dbReference>
<protein>
    <submittedName>
        <fullName evidence="3">Putative oxidoreductase YciK</fullName>
    </submittedName>
</protein>
<evidence type="ECO:0000313" key="4">
    <source>
        <dbReference type="Proteomes" id="UP000245086"/>
    </source>
</evidence>
<name>A0A2P2E8H4_9PROT</name>
<organism evidence="3 4">
    <name type="scientific">Candidatus Phycosocius bacilliformis</name>
    <dbReference type="NCBI Taxonomy" id="1445552"/>
    <lineage>
        <taxon>Bacteria</taxon>
        <taxon>Pseudomonadati</taxon>
        <taxon>Pseudomonadota</taxon>
        <taxon>Alphaproteobacteria</taxon>
        <taxon>Caulobacterales</taxon>
        <taxon>Caulobacterales incertae sedis</taxon>
        <taxon>Candidatus Phycosocius</taxon>
    </lineage>
</organism>
<dbReference type="Proteomes" id="UP000245086">
    <property type="component" value="Unassembled WGS sequence"/>
</dbReference>
<accession>A0A2P2E8H4</accession>
<evidence type="ECO:0000256" key="2">
    <source>
        <dbReference type="ARBA" id="ARBA00023002"/>
    </source>
</evidence>
<dbReference type="Gene3D" id="3.40.50.720">
    <property type="entry name" value="NAD(P)-binding Rossmann-like Domain"/>
    <property type="match status" value="1"/>
</dbReference>
<dbReference type="InterPro" id="IPR002347">
    <property type="entry name" value="SDR_fam"/>
</dbReference>
<dbReference type="EMBL" id="BFBR01000002">
    <property type="protein sequence ID" value="GBF57334.1"/>
    <property type="molecule type" value="Genomic_DNA"/>
</dbReference>
<proteinExistence type="inferred from homology"/>
<comment type="caution">
    <text evidence="3">The sequence shown here is derived from an EMBL/GenBank/DDBJ whole genome shotgun (WGS) entry which is preliminary data.</text>
</comment>